<evidence type="ECO:0000313" key="4">
    <source>
        <dbReference type="Proteomes" id="UP000231279"/>
    </source>
</evidence>
<protein>
    <recommendedName>
        <fullName evidence="5">DUF247 domain-containing protein</fullName>
    </recommendedName>
</protein>
<keyword evidence="2" id="KW-1133">Transmembrane helix</keyword>
<accession>A0A2G9GEH0</accession>
<dbReference type="AlphaFoldDB" id="A0A2G9GEH0"/>
<evidence type="ECO:0000256" key="1">
    <source>
        <dbReference type="SAM" id="MobiDB-lite"/>
    </source>
</evidence>
<comment type="caution">
    <text evidence="3">The sequence shown here is derived from an EMBL/GenBank/DDBJ whole genome shotgun (WGS) entry which is preliminary data.</text>
</comment>
<dbReference type="STRING" id="429701.A0A2G9GEH0"/>
<dbReference type="PANTHER" id="PTHR31170">
    <property type="entry name" value="BNAC04G53230D PROTEIN"/>
    <property type="match status" value="1"/>
</dbReference>
<evidence type="ECO:0000256" key="2">
    <source>
        <dbReference type="SAM" id="Phobius"/>
    </source>
</evidence>
<feature type="region of interest" description="Disordered" evidence="1">
    <location>
        <begin position="1"/>
        <end position="26"/>
    </location>
</feature>
<dbReference type="Pfam" id="PF03140">
    <property type="entry name" value="DUF247"/>
    <property type="match status" value="1"/>
</dbReference>
<organism evidence="3 4">
    <name type="scientific">Handroanthus impetiginosus</name>
    <dbReference type="NCBI Taxonomy" id="429701"/>
    <lineage>
        <taxon>Eukaryota</taxon>
        <taxon>Viridiplantae</taxon>
        <taxon>Streptophyta</taxon>
        <taxon>Embryophyta</taxon>
        <taxon>Tracheophyta</taxon>
        <taxon>Spermatophyta</taxon>
        <taxon>Magnoliopsida</taxon>
        <taxon>eudicotyledons</taxon>
        <taxon>Gunneridae</taxon>
        <taxon>Pentapetalae</taxon>
        <taxon>asterids</taxon>
        <taxon>lamiids</taxon>
        <taxon>Lamiales</taxon>
        <taxon>Bignoniaceae</taxon>
        <taxon>Crescentiina</taxon>
        <taxon>Tabebuia alliance</taxon>
        <taxon>Handroanthus</taxon>
    </lineage>
</organism>
<feature type="transmembrane region" description="Helical" evidence="2">
    <location>
        <begin position="414"/>
        <end position="435"/>
    </location>
</feature>
<keyword evidence="4" id="KW-1185">Reference proteome</keyword>
<dbReference type="EMBL" id="NKXS01005436">
    <property type="protein sequence ID" value="PIN03679.1"/>
    <property type="molecule type" value="Genomic_DNA"/>
</dbReference>
<keyword evidence="2" id="KW-0472">Membrane</keyword>
<name>A0A2G9GEH0_9LAMI</name>
<reference evidence="4" key="1">
    <citation type="journal article" date="2018" name="Gigascience">
        <title>Genome assembly of the Pink Ipe (Handroanthus impetiginosus, Bignoniaceae), a highly valued, ecologically keystone Neotropical timber forest tree.</title>
        <authorList>
            <person name="Silva-Junior O.B."/>
            <person name="Grattapaglia D."/>
            <person name="Novaes E."/>
            <person name="Collevatti R.G."/>
        </authorList>
    </citation>
    <scope>NUCLEOTIDE SEQUENCE [LARGE SCALE GENOMIC DNA]</scope>
    <source>
        <strain evidence="4">cv. UFG-1</strain>
    </source>
</reference>
<keyword evidence="2" id="KW-0812">Transmembrane</keyword>
<dbReference type="Proteomes" id="UP000231279">
    <property type="component" value="Unassembled WGS sequence"/>
</dbReference>
<gene>
    <name evidence="3" type="ORF">CDL12_23790</name>
</gene>
<proteinExistence type="predicted"/>
<evidence type="ECO:0008006" key="5">
    <source>
        <dbReference type="Google" id="ProtNLM"/>
    </source>
</evidence>
<evidence type="ECO:0000313" key="3">
    <source>
        <dbReference type="EMBL" id="PIN03679.1"/>
    </source>
</evidence>
<dbReference type="PANTHER" id="PTHR31170:SF25">
    <property type="entry name" value="BNAA09G04570D PROTEIN"/>
    <property type="match status" value="1"/>
</dbReference>
<sequence length="438" mass="51047">MLPMYVDSTKETSPNEAPPQANTHQIPVLYPTGRKIQKVPALLRQEDRNHDAYDPKVVSFGPYHHGKPELKTCEEVKQFTLQMFVEGGNQPSQFYFTKILELISYVRNCYVEGSTGQYSDEQLAEMMLLDSCFLIHYIGIDQQNPLRFFIYNHLGSLVLLLVNRDIYLMENQIPFQILMLLINLRYNNGEDSVSKFLHQSIWGEYKHEQIQDIKEQQRQSQPLHLFDAFRRVLVWDFTPQSQVPTDEIEIDLKKWHKTFRSAKDLKAKGIHFKPSCNKSLKAINFYSFTFYGQLQLPTWFVSHLSKVFFPNMIAYELCPNNLVDTTVISYVNFMKSLIDGPADVKELREKRILLTSLGSDEDVVKLYKGLDTHGMANMYSFMEVKQRIQDHYDSKGKTWMAQLFYTYFSSPWSVIAWIAAVFVIVLTAVQAYYAVNPR</sequence>
<dbReference type="OrthoDB" id="1849062at2759"/>
<dbReference type="InterPro" id="IPR004158">
    <property type="entry name" value="DUF247_pln"/>
</dbReference>
<feature type="compositionally biased region" description="Polar residues" evidence="1">
    <location>
        <begin position="11"/>
        <end position="25"/>
    </location>
</feature>